<reference evidence="3 4" key="2">
    <citation type="submission" date="2024-07" db="EMBL/GenBank/DDBJ databases">
        <authorList>
            <person name="Akdeniz Z."/>
        </authorList>
    </citation>
    <scope>NUCLEOTIDE SEQUENCE [LARGE SCALE GENOMIC DNA]</scope>
</reference>
<evidence type="ECO:0000313" key="4">
    <source>
        <dbReference type="Proteomes" id="UP001642409"/>
    </source>
</evidence>
<dbReference type="EMBL" id="CATOUU010000873">
    <property type="protein sequence ID" value="CAI9956366.1"/>
    <property type="molecule type" value="Genomic_DNA"/>
</dbReference>
<dbReference type="AlphaFoldDB" id="A0AA86ULT4"/>
<sequence>MEQRPMKAILIQLTRLFMAIAFEVAMGLTLNNQKGIYYGVMMADLGASIVGWINFAQRYKVYGQLERNEITMKQAKIHDPSNKIARCGRKVERTETERRDIQITDAIAV</sequence>
<name>A0AA86ULT4_9EUKA</name>
<dbReference type="EMBL" id="CAXDID020000170">
    <property type="protein sequence ID" value="CAL6046967.1"/>
    <property type="molecule type" value="Genomic_DNA"/>
</dbReference>
<feature type="transmembrane region" description="Helical" evidence="1">
    <location>
        <begin position="12"/>
        <end position="30"/>
    </location>
</feature>
<dbReference type="Proteomes" id="UP001642409">
    <property type="component" value="Unassembled WGS sequence"/>
</dbReference>
<feature type="transmembrane region" description="Helical" evidence="1">
    <location>
        <begin position="36"/>
        <end position="55"/>
    </location>
</feature>
<organism evidence="2">
    <name type="scientific">Hexamita inflata</name>
    <dbReference type="NCBI Taxonomy" id="28002"/>
    <lineage>
        <taxon>Eukaryota</taxon>
        <taxon>Metamonada</taxon>
        <taxon>Diplomonadida</taxon>
        <taxon>Hexamitidae</taxon>
        <taxon>Hexamitinae</taxon>
        <taxon>Hexamita</taxon>
    </lineage>
</organism>
<keyword evidence="1" id="KW-0472">Membrane</keyword>
<accession>A0AA86ULT4</accession>
<protein>
    <submittedName>
        <fullName evidence="2">MatE efflux family protein</fullName>
    </submittedName>
    <submittedName>
        <fullName evidence="3">MatE_efflux family protein</fullName>
    </submittedName>
</protein>
<keyword evidence="1" id="KW-1133">Transmembrane helix</keyword>
<evidence type="ECO:0000313" key="2">
    <source>
        <dbReference type="EMBL" id="CAI9956366.1"/>
    </source>
</evidence>
<keyword evidence="1" id="KW-0812">Transmembrane</keyword>
<proteinExistence type="predicted"/>
<gene>
    <name evidence="3" type="ORF">HINF_LOCUS41979</name>
    <name evidence="2" type="ORF">HINF_LOCUS44011</name>
</gene>
<keyword evidence="4" id="KW-1185">Reference proteome</keyword>
<comment type="caution">
    <text evidence="2">The sequence shown here is derived from an EMBL/GenBank/DDBJ whole genome shotgun (WGS) entry which is preliminary data.</text>
</comment>
<evidence type="ECO:0000313" key="3">
    <source>
        <dbReference type="EMBL" id="CAL6046967.1"/>
    </source>
</evidence>
<evidence type="ECO:0000256" key="1">
    <source>
        <dbReference type="SAM" id="Phobius"/>
    </source>
</evidence>
<reference evidence="2" key="1">
    <citation type="submission" date="2023-06" db="EMBL/GenBank/DDBJ databases">
        <authorList>
            <person name="Kurt Z."/>
        </authorList>
    </citation>
    <scope>NUCLEOTIDE SEQUENCE</scope>
</reference>